<name>A0ABS9LG93_9BRAD</name>
<evidence type="ECO:0000313" key="2">
    <source>
        <dbReference type="Proteomes" id="UP001139012"/>
    </source>
</evidence>
<dbReference type="Proteomes" id="UP001139012">
    <property type="component" value="Unassembled WGS sequence"/>
</dbReference>
<dbReference type="EMBL" id="JAKLUA010000001">
    <property type="protein sequence ID" value="MCG2665873.1"/>
    <property type="molecule type" value="Genomic_DNA"/>
</dbReference>
<gene>
    <name evidence="1" type="ORF">L6637_02865</name>
</gene>
<reference evidence="1" key="1">
    <citation type="submission" date="2022-01" db="EMBL/GenBank/DDBJ databases">
        <title>Genome sequnece data of strain Bradyrhizobium sp. nov.</title>
        <authorList>
            <person name="Zhang J."/>
        </authorList>
    </citation>
    <scope>NUCLEOTIDE SEQUENCE</scope>
    <source>
        <strain evidence="1">WYCCWR 12774</strain>
    </source>
</reference>
<accession>A0ABS9LG93</accession>
<evidence type="ECO:0000313" key="1">
    <source>
        <dbReference type="EMBL" id="MCG2665873.1"/>
    </source>
</evidence>
<sequence length="173" mass="18678">MESGNTTYFFSLDFNLAGQALPPVSPAAIVQSFPELAWGIIVFDAFVMNGDRHNQNIAHDATTNRVQIFDHSHAFLTPGGDIDQTLAARSGSLALGGHCLAGEIDTKAGLATWLERLKQIPDYFIEGTIEAACSCGIPFEKKDAISAFMKTRRDNLGQLFSANMASFPKAPAQ</sequence>
<protein>
    <submittedName>
        <fullName evidence="1">Phosphatidylinositol 4-kinase</fullName>
    </submittedName>
</protein>
<comment type="caution">
    <text evidence="1">The sequence shown here is derived from an EMBL/GenBank/DDBJ whole genome shotgun (WGS) entry which is preliminary data.</text>
</comment>
<dbReference type="Gene3D" id="1.10.1070.20">
    <property type="match status" value="1"/>
</dbReference>
<keyword evidence="2" id="KW-1185">Reference proteome</keyword>
<proteinExistence type="predicted"/>
<dbReference type="RefSeq" id="WP_237869074.1">
    <property type="nucleotide sequence ID" value="NZ_JAKLUA010000001.1"/>
</dbReference>
<organism evidence="1 2">
    <name type="scientific">Bradyrhizobium zhengyangense</name>
    <dbReference type="NCBI Taxonomy" id="2911009"/>
    <lineage>
        <taxon>Bacteria</taxon>
        <taxon>Pseudomonadati</taxon>
        <taxon>Pseudomonadota</taxon>
        <taxon>Alphaproteobacteria</taxon>
        <taxon>Hyphomicrobiales</taxon>
        <taxon>Nitrobacteraceae</taxon>
        <taxon>Bradyrhizobium</taxon>
    </lineage>
</organism>